<name>A0A1D8ATH5_9BACT</name>
<dbReference type="STRING" id="1838286.Verru16b_01265"/>
<dbReference type="CDD" id="cd07010">
    <property type="entry name" value="cupin_PMI_type_I_N_bac"/>
    <property type="match status" value="1"/>
</dbReference>
<dbReference type="InterPro" id="IPR014710">
    <property type="entry name" value="RmlC-like_jellyroll"/>
</dbReference>
<reference evidence="1 2" key="1">
    <citation type="submission" date="2016-06" db="EMBL/GenBank/DDBJ databases">
        <title>Three novel species with peptidoglycan cell walls form the new genus Lacunisphaera gen. nov. in the family Opitutaceae of the verrucomicrobial subdivision 4.</title>
        <authorList>
            <person name="Rast P."/>
            <person name="Gloeckner I."/>
            <person name="Jogler M."/>
            <person name="Boedeker C."/>
            <person name="Jeske O."/>
            <person name="Wiegand S."/>
            <person name="Reinhardt R."/>
            <person name="Schumann P."/>
            <person name="Rohde M."/>
            <person name="Spring S."/>
            <person name="Gloeckner F.O."/>
            <person name="Jogler C."/>
        </authorList>
    </citation>
    <scope>NUCLEOTIDE SEQUENCE [LARGE SCALE GENOMIC DNA]</scope>
    <source>
        <strain evidence="1 2">IG16b</strain>
    </source>
</reference>
<dbReference type="RefSeq" id="WP_069961482.1">
    <property type="nucleotide sequence ID" value="NZ_CP016094.1"/>
</dbReference>
<dbReference type="Proteomes" id="UP000095228">
    <property type="component" value="Chromosome"/>
</dbReference>
<sequence length="368" mass="39848">MDPRGKLVLLPPNRVWRTYQGGQNLDRLAAAAAPADSHFPEDWVASTTRAVNPGREAIPEGRSTVRVGGELHDFAPLLATDPAYFLGADHAAAHGASPHLLVKLLDPSIRLHFQVHPTAAFARRFLNSPSGKTEAYHVLATRPEVAAPYIYLGFQRPPGRATLRRLIETQDLAALEACFDRIPVQPGDTFLVPGGVPHALGEGILLVEVQEPSDLVVRFEFERGGYVLPESARFMGRGLDFCLDVFDPAPWPLHRVQTEAVCPPRRRRALGPDSHQDDLIGPERTPCFRMRHSHYRGPATKIEPAAHIGIVTAGACTVQVGGETHHLGLYDKFFAPAGLGPLAITPGPVASILECYPPDAPAPGQPVA</sequence>
<dbReference type="KEGG" id="obg:Verru16b_01265"/>
<gene>
    <name evidence="1" type="primary">gmuF_1</name>
    <name evidence="1" type="ORF">Verru16b_01265</name>
</gene>
<keyword evidence="2" id="KW-1185">Reference proteome</keyword>
<organism evidence="1 2">
    <name type="scientific">Lacunisphaera limnophila</name>
    <dbReference type="NCBI Taxonomy" id="1838286"/>
    <lineage>
        <taxon>Bacteria</taxon>
        <taxon>Pseudomonadati</taxon>
        <taxon>Verrucomicrobiota</taxon>
        <taxon>Opitutia</taxon>
        <taxon>Opitutales</taxon>
        <taxon>Opitutaceae</taxon>
        <taxon>Lacunisphaera</taxon>
    </lineage>
</organism>
<dbReference type="EC" id="5.3.1.8" evidence="1"/>
<dbReference type="EMBL" id="CP016094">
    <property type="protein sequence ID" value="AOS44204.1"/>
    <property type="molecule type" value="Genomic_DNA"/>
</dbReference>
<dbReference type="Gene3D" id="2.60.120.10">
    <property type="entry name" value="Jelly Rolls"/>
    <property type="match status" value="1"/>
</dbReference>
<dbReference type="GO" id="GO:0004476">
    <property type="term" value="F:mannose-6-phosphate isomerase activity"/>
    <property type="evidence" value="ECO:0007669"/>
    <property type="project" value="UniProtKB-EC"/>
</dbReference>
<dbReference type="PATRIC" id="fig|1838286.3.peg.1275"/>
<dbReference type="InterPro" id="IPR011051">
    <property type="entry name" value="RmlC_Cupin_sf"/>
</dbReference>
<protein>
    <submittedName>
        <fullName evidence="1">Putative mannose-6-phosphate isomerase GmuF</fullName>
        <ecNumber evidence="1">5.3.1.8</ecNumber>
    </submittedName>
</protein>
<proteinExistence type="predicted"/>
<dbReference type="OrthoDB" id="9808275at2"/>
<dbReference type="AlphaFoldDB" id="A0A1D8ATH5"/>
<accession>A0A1D8ATH5</accession>
<evidence type="ECO:0000313" key="2">
    <source>
        <dbReference type="Proteomes" id="UP000095228"/>
    </source>
</evidence>
<dbReference type="SUPFAM" id="SSF51182">
    <property type="entry name" value="RmlC-like cupins"/>
    <property type="match status" value="1"/>
</dbReference>
<evidence type="ECO:0000313" key="1">
    <source>
        <dbReference type="EMBL" id="AOS44204.1"/>
    </source>
</evidence>
<keyword evidence="1" id="KW-0413">Isomerase</keyword>